<name>A0A9D9GU45_9BACL</name>
<reference evidence="12" key="1">
    <citation type="submission" date="2020-10" db="EMBL/GenBank/DDBJ databases">
        <authorList>
            <person name="Gilroy R."/>
        </authorList>
    </citation>
    <scope>NUCLEOTIDE SEQUENCE</scope>
    <source>
        <strain evidence="12">11159</strain>
    </source>
</reference>
<dbReference type="InterPro" id="IPR006204">
    <property type="entry name" value="GHMP_kinase_N_dom"/>
</dbReference>
<dbReference type="PIRSF" id="PIRSF010376">
    <property type="entry name" value="IspE"/>
    <property type="match status" value="1"/>
</dbReference>
<dbReference type="InterPro" id="IPR020568">
    <property type="entry name" value="Ribosomal_Su5_D2-typ_SF"/>
</dbReference>
<feature type="active site" evidence="9">
    <location>
        <position position="136"/>
    </location>
</feature>
<evidence type="ECO:0000313" key="12">
    <source>
        <dbReference type="EMBL" id="MBO8427340.1"/>
    </source>
</evidence>
<accession>A0A9D9GU45</accession>
<dbReference type="EMBL" id="JADIMY010000046">
    <property type="protein sequence ID" value="MBO8427340.1"/>
    <property type="molecule type" value="Genomic_DNA"/>
</dbReference>
<dbReference type="GO" id="GO:0005524">
    <property type="term" value="F:ATP binding"/>
    <property type="evidence" value="ECO:0007669"/>
    <property type="project" value="UniProtKB-UniRule"/>
</dbReference>
<dbReference type="SUPFAM" id="SSF54211">
    <property type="entry name" value="Ribosomal protein S5 domain 2-like"/>
    <property type="match status" value="1"/>
</dbReference>
<dbReference type="InterPro" id="IPR036554">
    <property type="entry name" value="GHMP_kinase_C_sf"/>
</dbReference>
<comment type="pathway">
    <text evidence="9">Isoprenoid biosynthesis; isopentenyl diphosphate biosynthesis via DXP pathway; isopentenyl diphosphate from 1-deoxy-D-xylulose 5-phosphate: step 3/6.</text>
</comment>
<keyword evidence="7 9" id="KW-0067">ATP-binding</keyword>
<dbReference type="Pfam" id="PF08544">
    <property type="entry name" value="GHMP_kinases_C"/>
    <property type="match status" value="1"/>
</dbReference>
<comment type="caution">
    <text evidence="12">The sequence shown here is derived from an EMBL/GenBank/DDBJ whole genome shotgun (WGS) entry which is preliminary data.</text>
</comment>
<dbReference type="GO" id="GO:0050515">
    <property type="term" value="F:4-(cytidine 5'-diphospho)-2-C-methyl-D-erythritol kinase activity"/>
    <property type="evidence" value="ECO:0007669"/>
    <property type="project" value="UniProtKB-UniRule"/>
</dbReference>
<keyword evidence="6 9" id="KW-0418">Kinase</keyword>
<gene>
    <name evidence="9 12" type="primary">ispE</name>
    <name evidence="12" type="ORF">IAC58_02115</name>
</gene>
<dbReference type="GO" id="GO:0016114">
    <property type="term" value="P:terpenoid biosynthetic process"/>
    <property type="evidence" value="ECO:0007669"/>
    <property type="project" value="UniProtKB-UniRule"/>
</dbReference>
<keyword evidence="4 9" id="KW-0808">Transferase</keyword>
<dbReference type="SUPFAM" id="SSF55060">
    <property type="entry name" value="GHMP Kinase, C-terminal domain"/>
    <property type="match status" value="1"/>
</dbReference>
<reference evidence="12" key="2">
    <citation type="journal article" date="2021" name="PeerJ">
        <title>Extensive microbial diversity within the chicken gut microbiome revealed by metagenomics and culture.</title>
        <authorList>
            <person name="Gilroy R."/>
            <person name="Ravi A."/>
            <person name="Getino M."/>
            <person name="Pursley I."/>
            <person name="Horton D.L."/>
            <person name="Alikhan N.F."/>
            <person name="Baker D."/>
            <person name="Gharbi K."/>
            <person name="Hall N."/>
            <person name="Watson M."/>
            <person name="Adriaenssens E.M."/>
            <person name="Foster-Nyarko E."/>
            <person name="Jarju S."/>
            <person name="Secka A."/>
            <person name="Antonio M."/>
            <person name="Oren A."/>
            <person name="Chaudhuri R.R."/>
            <person name="La Ragione R."/>
            <person name="Hildebrand F."/>
            <person name="Pallen M.J."/>
        </authorList>
    </citation>
    <scope>NUCLEOTIDE SEQUENCE</scope>
    <source>
        <strain evidence="12">11159</strain>
    </source>
</reference>
<keyword evidence="5 9" id="KW-0547">Nucleotide-binding</keyword>
<evidence type="ECO:0000256" key="5">
    <source>
        <dbReference type="ARBA" id="ARBA00022741"/>
    </source>
</evidence>
<keyword evidence="9" id="KW-0414">Isoprene biosynthesis</keyword>
<evidence type="ECO:0000256" key="3">
    <source>
        <dbReference type="ARBA" id="ARBA00017473"/>
    </source>
</evidence>
<dbReference type="Gene3D" id="3.30.230.10">
    <property type="match status" value="1"/>
</dbReference>
<sequence>MIEKAHAKINLGLNVLDKRSDGYHNLETIMLPLELHDTLDISLLPFTSSDDFVTCDEYSLKITKYNLCHKAIDVMRKRYQFDRKLSIEIHKNIFVQSGLGGGSADAAATIRGIIKLFKLHVNEEELKEIAIEIGSDVPFSIFDKPAIVTSKGENVEFFEHSRDDYVLIIKPKAGLSTEEVFRESDKFTLEHCNLEKVLNDFVTDEEVLSNECINALEIPAFSLLPELKILKENLDKEGFDFVSMTGAGSAIFCLTKEKRLAKHIEEKYFKLGYEVELTTFLY</sequence>
<feature type="active site" evidence="9">
    <location>
        <position position="8"/>
    </location>
</feature>
<evidence type="ECO:0000256" key="9">
    <source>
        <dbReference type="HAMAP-Rule" id="MF_00061"/>
    </source>
</evidence>
<proteinExistence type="inferred from homology"/>
<feature type="domain" description="GHMP kinase C-terminal" evidence="11">
    <location>
        <begin position="216"/>
        <end position="270"/>
    </location>
</feature>
<dbReference type="PANTHER" id="PTHR43527">
    <property type="entry name" value="4-DIPHOSPHOCYTIDYL-2-C-METHYL-D-ERYTHRITOL KINASE, CHLOROPLASTIC"/>
    <property type="match status" value="1"/>
</dbReference>
<evidence type="ECO:0000256" key="1">
    <source>
        <dbReference type="ARBA" id="ARBA00009684"/>
    </source>
</evidence>
<evidence type="ECO:0000313" key="13">
    <source>
        <dbReference type="Proteomes" id="UP000823613"/>
    </source>
</evidence>
<comment type="caution">
    <text evidence="9">Lacks conserved residue(s) required for the propagation of feature annotation.</text>
</comment>
<dbReference type="Pfam" id="PF00288">
    <property type="entry name" value="GHMP_kinases_N"/>
    <property type="match status" value="1"/>
</dbReference>
<evidence type="ECO:0000259" key="10">
    <source>
        <dbReference type="Pfam" id="PF00288"/>
    </source>
</evidence>
<evidence type="ECO:0000256" key="7">
    <source>
        <dbReference type="ARBA" id="ARBA00022840"/>
    </source>
</evidence>
<dbReference type="Gene3D" id="3.30.70.890">
    <property type="entry name" value="GHMP kinase, C-terminal domain"/>
    <property type="match status" value="1"/>
</dbReference>
<protein>
    <recommendedName>
        <fullName evidence="3 9">4-diphosphocytidyl-2-C-methyl-D-erythritol kinase</fullName>
        <shortName evidence="9">CMK</shortName>
        <ecNumber evidence="2 9">2.7.1.148</ecNumber>
    </recommendedName>
    <alternativeName>
        <fullName evidence="8 9">4-(cytidine-5'-diphospho)-2-C-methyl-D-erythritol kinase</fullName>
    </alternativeName>
</protein>
<evidence type="ECO:0000259" key="11">
    <source>
        <dbReference type="Pfam" id="PF08544"/>
    </source>
</evidence>
<dbReference type="InterPro" id="IPR014721">
    <property type="entry name" value="Ribsml_uS5_D2-typ_fold_subgr"/>
</dbReference>
<dbReference type="GO" id="GO:0019288">
    <property type="term" value="P:isopentenyl diphosphate biosynthetic process, methylerythritol 4-phosphate pathway"/>
    <property type="evidence" value="ECO:0007669"/>
    <property type="project" value="UniProtKB-UniRule"/>
</dbReference>
<organism evidence="12 13">
    <name type="scientific">Candidatus Onthovivens merdipullorum</name>
    <dbReference type="NCBI Taxonomy" id="2840889"/>
    <lineage>
        <taxon>Bacteria</taxon>
        <taxon>Bacillati</taxon>
        <taxon>Bacillota</taxon>
        <taxon>Bacilli</taxon>
        <taxon>Bacillales</taxon>
        <taxon>Candidatus Onthovivens</taxon>
    </lineage>
</organism>
<dbReference type="InterPro" id="IPR004424">
    <property type="entry name" value="IspE"/>
</dbReference>
<dbReference type="Proteomes" id="UP000823613">
    <property type="component" value="Unassembled WGS sequence"/>
</dbReference>
<dbReference type="HAMAP" id="MF_00061">
    <property type="entry name" value="IspE"/>
    <property type="match status" value="1"/>
</dbReference>
<dbReference type="EC" id="2.7.1.148" evidence="2 9"/>
<feature type="domain" description="GHMP kinase N-terminal" evidence="10">
    <location>
        <begin position="66"/>
        <end position="142"/>
    </location>
</feature>
<dbReference type="InterPro" id="IPR013750">
    <property type="entry name" value="GHMP_kinase_C_dom"/>
</dbReference>
<evidence type="ECO:0000256" key="8">
    <source>
        <dbReference type="ARBA" id="ARBA00032554"/>
    </source>
</evidence>
<dbReference type="PANTHER" id="PTHR43527:SF2">
    <property type="entry name" value="4-DIPHOSPHOCYTIDYL-2-C-METHYL-D-ERYTHRITOL KINASE, CHLOROPLASTIC"/>
    <property type="match status" value="1"/>
</dbReference>
<comment type="catalytic activity">
    <reaction evidence="9">
        <text>4-CDP-2-C-methyl-D-erythritol + ATP = 4-CDP-2-C-methyl-D-erythritol 2-phosphate + ADP + H(+)</text>
        <dbReference type="Rhea" id="RHEA:18437"/>
        <dbReference type="ChEBI" id="CHEBI:15378"/>
        <dbReference type="ChEBI" id="CHEBI:30616"/>
        <dbReference type="ChEBI" id="CHEBI:57823"/>
        <dbReference type="ChEBI" id="CHEBI:57919"/>
        <dbReference type="ChEBI" id="CHEBI:456216"/>
        <dbReference type="EC" id="2.7.1.148"/>
    </reaction>
</comment>
<comment type="similarity">
    <text evidence="1 9">Belongs to the GHMP kinase family. IspE subfamily.</text>
</comment>
<comment type="function">
    <text evidence="9">Catalyzes the phosphorylation of the position 2 hydroxy group of 4-diphosphocytidyl-2C-methyl-D-erythritol.</text>
</comment>
<dbReference type="AlphaFoldDB" id="A0A9D9GU45"/>
<evidence type="ECO:0000256" key="4">
    <source>
        <dbReference type="ARBA" id="ARBA00022679"/>
    </source>
</evidence>
<evidence type="ECO:0000256" key="2">
    <source>
        <dbReference type="ARBA" id="ARBA00012052"/>
    </source>
</evidence>
<evidence type="ECO:0000256" key="6">
    <source>
        <dbReference type="ARBA" id="ARBA00022777"/>
    </source>
</evidence>
<dbReference type="NCBIfam" id="TIGR00154">
    <property type="entry name" value="ispE"/>
    <property type="match status" value="1"/>
</dbReference>